<keyword evidence="2" id="KW-1185">Reference proteome</keyword>
<accession>A0A067LR78</accession>
<dbReference type="InParanoid" id="A0A067LR78"/>
<dbReference type="EMBL" id="KL198197">
    <property type="protein sequence ID" value="KDQ05723.1"/>
    <property type="molecule type" value="Genomic_DNA"/>
</dbReference>
<gene>
    <name evidence="1" type="ORF">BOTBODRAFT_49730</name>
</gene>
<reference evidence="2" key="1">
    <citation type="journal article" date="2014" name="Proc. Natl. Acad. Sci. U.S.A.">
        <title>Extensive sampling of basidiomycete genomes demonstrates inadequacy of the white-rot/brown-rot paradigm for wood decay fungi.</title>
        <authorList>
            <person name="Riley R."/>
            <person name="Salamov A.A."/>
            <person name="Brown D.W."/>
            <person name="Nagy L.G."/>
            <person name="Floudas D."/>
            <person name="Held B.W."/>
            <person name="Levasseur A."/>
            <person name="Lombard V."/>
            <person name="Morin E."/>
            <person name="Otillar R."/>
            <person name="Lindquist E.A."/>
            <person name="Sun H."/>
            <person name="LaButti K.M."/>
            <person name="Schmutz J."/>
            <person name="Jabbour D."/>
            <person name="Luo H."/>
            <person name="Baker S.E."/>
            <person name="Pisabarro A.G."/>
            <person name="Walton J.D."/>
            <person name="Blanchette R.A."/>
            <person name="Henrissat B."/>
            <person name="Martin F."/>
            <person name="Cullen D."/>
            <person name="Hibbett D.S."/>
            <person name="Grigoriev I.V."/>
        </authorList>
    </citation>
    <scope>NUCLEOTIDE SEQUENCE [LARGE SCALE GENOMIC DNA]</scope>
    <source>
        <strain evidence="2">FD-172 SS1</strain>
    </source>
</reference>
<evidence type="ECO:0000313" key="1">
    <source>
        <dbReference type="EMBL" id="KDQ05723.1"/>
    </source>
</evidence>
<name>A0A067LR78_BOTB1</name>
<evidence type="ECO:0000313" key="2">
    <source>
        <dbReference type="Proteomes" id="UP000027195"/>
    </source>
</evidence>
<dbReference type="HOGENOM" id="CLU_1348721_0_0_1"/>
<protein>
    <submittedName>
        <fullName evidence="1">Uncharacterized protein</fullName>
    </submittedName>
</protein>
<dbReference type="AlphaFoldDB" id="A0A067LR78"/>
<organism evidence="1 2">
    <name type="scientific">Botryobasidium botryosum (strain FD-172 SS1)</name>
    <dbReference type="NCBI Taxonomy" id="930990"/>
    <lineage>
        <taxon>Eukaryota</taxon>
        <taxon>Fungi</taxon>
        <taxon>Dikarya</taxon>
        <taxon>Basidiomycota</taxon>
        <taxon>Agaricomycotina</taxon>
        <taxon>Agaricomycetes</taxon>
        <taxon>Cantharellales</taxon>
        <taxon>Botryobasidiaceae</taxon>
        <taxon>Botryobasidium</taxon>
    </lineage>
</organism>
<proteinExistence type="predicted"/>
<sequence>MAAKIAWQAVYQVASAPDSKGRKFVPRSKQVARIQDKRLVAPGNLVHAKHGCSAAIVKQSAGLSPRLKVIGNYRPLKPELLEKALSDLPACICVSESNVDPARAILSEGFKCWSMQQSLAADEFLVQCCLKARNCAEIDGDGYRARAGNGRSSRDGRVGHHNSNRSLGWDGAGFFLACEMGVLACSGAVDLRRGGKYNPHEYM</sequence>
<dbReference type="Proteomes" id="UP000027195">
    <property type="component" value="Unassembled WGS sequence"/>
</dbReference>